<dbReference type="PROSITE" id="PS51384">
    <property type="entry name" value="FAD_FR"/>
    <property type="match status" value="1"/>
</dbReference>
<dbReference type="OrthoDB" id="3291337at2"/>
<dbReference type="PANTHER" id="PTHR30157">
    <property type="entry name" value="FERRIC REDUCTASE, NADPH-DEPENDENT"/>
    <property type="match status" value="1"/>
</dbReference>
<dbReference type="Gene3D" id="2.40.30.10">
    <property type="entry name" value="Translation factors"/>
    <property type="match status" value="1"/>
</dbReference>
<dbReference type="InterPro" id="IPR039261">
    <property type="entry name" value="FNR_nucleotide-bd"/>
</dbReference>
<dbReference type="InterPro" id="IPR017927">
    <property type="entry name" value="FAD-bd_FR_type"/>
</dbReference>
<dbReference type="Proteomes" id="UP000253868">
    <property type="component" value="Chromosome"/>
</dbReference>
<feature type="domain" description="FAD-binding FR-type" evidence="1">
    <location>
        <begin position="6"/>
        <end position="151"/>
    </location>
</feature>
<evidence type="ECO:0000313" key="3">
    <source>
        <dbReference type="Proteomes" id="UP000253868"/>
    </source>
</evidence>
<evidence type="ECO:0000259" key="1">
    <source>
        <dbReference type="PROSITE" id="PS51384"/>
    </source>
</evidence>
<dbReference type="AlphaFoldDB" id="A0A345HKB4"/>
<gene>
    <name evidence="2" type="ORF">DVK44_04965</name>
</gene>
<dbReference type="Pfam" id="PF08021">
    <property type="entry name" value="FAD_binding_9"/>
    <property type="match status" value="1"/>
</dbReference>
<dbReference type="Pfam" id="PF04954">
    <property type="entry name" value="SIP"/>
    <property type="match status" value="1"/>
</dbReference>
<dbReference type="InterPro" id="IPR013113">
    <property type="entry name" value="SIP_FAD-bd"/>
</dbReference>
<dbReference type="Gene3D" id="3.40.50.80">
    <property type="entry name" value="Nucleotide-binding domain of ferredoxin-NADP reductase (FNR) module"/>
    <property type="match status" value="1"/>
</dbReference>
<dbReference type="GO" id="GO:0016491">
    <property type="term" value="F:oxidoreductase activity"/>
    <property type="evidence" value="ECO:0007669"/>
    <property type="project" value="InterPro"/>
</dbReference>
<dbReference type="RefSeq" id="WP_114658508.1">
    <property type="nucleotide sequence ID" value="NZ_CP031194.1"/>
</dbReference>
<sequence>MTDAPFQFFVVEVLRTERVTPAMLRVVLGGPAVSRMASAGRDQRVKLLFPQAGQSEPVMPDTTRPDWYDAYREMDPAVRAIMRTYTVRDLRHAPDQDELVIDFALHGGDGSDGGPPAGPATRWARAAAPGDRIGIFGPVQEENAGYDFRPPEDTDWVLLTADDSALPAVAAILETLPPGMPARVWVEAHDRADRQELATKADAEITWLVPDHAPDRPSGPSAVATAEALRTAELPDGTPYAWIAGESATVKAVRRHLVSERGLDRRRVKFSGYWRRGTSEDHLMNTGEPA</sequence>
<proteinExistence type="predicted"/>
<dbReference type="CDD" id="cd06193">
    <property type="entry name" value="siderophore_interacting"/>
    <property type="match status" value="1"/>
</dbReference>
<organism evidence="2 3">
    <name type="scientific">Streptomyces paludis</name>
    <dbReference type="NCBI Taxonomy" id="2282738"/>
    <lineage>
        <taxon>Bacteria</taxon>
        <taxon>Bacillati</taxon>
        <taxon>Actinomycetota</taxon>
        <taxon>Actinomycetes</taxon>
        <taxon>Kitasatosporales</taxon>
        <taxon>Streptomycetaceae</taxon>
        <taxon>Streptomyces</taxon>
    </lineage>
</organism>
<dbReference type="KEGG" id="spad:DVK44_04965"/>
<protein>
    <submittedName>
        <fullName evidence="2">Siderophore-interacting protein</fullName>
    </submittedName>
</protein>
<dbReference type="SUPFAM" id="SSF63380">
    <property type="entry name" value="Riboflavin synthase domain-like"/>
    <property type="match status" value="1"/>
</dbReference>
<accession>A0A345HKB4</accession>
<evidence type="ECO:0000313" key="2">
    <source>
        <dbReference type="EMBL" id="AXG77138.1"/>
    </source>
</evidence>
<dbReference type="InterPro" id="IPR017938">
    <property type="entry name" value="Riboflavin_synthase-like_b-brl"/>
</dbReference>
<dbReference type="InterPro" id="IPR007037">
    <property type="entry name" value="SIP_rossman_dom"/>
</dbReference>
<keyword evidence="3" id="KW-1185">Reference proteome</keyword>
<dbReference type="EMBL" id="CP031194">
    <property type="protein sequence ID" value="AXG77138.1"/>
    <property type="molecule type" value="Genomic_DNA"/>
</dbReference>
<dbReference type="PANTHER" id="PTHR30157:SF0">
    <property type="entry name" value="NADPH-DEPENDENT FERRIC-CHELATE REDUCTASE"/>
    <property type="match status" value="1"/>
</dbReference>
<name>A0A345HKB4_9ACTN</name>
<dbReference type="InterPro" id="IPR039374">
    <property type="entry name" value="SIP_fam"/>
</dbReference>
<reference evidence="3" key="1">
    <citation type="submission" date="2018-07" db="EMBL/GenBank/DDBJ databases">
        <authorList>
            <person name="Zhao J."/>
        </authorList>
    </citation>
    <scope>NUCLEOTIDE SEQUENCE [LARGE SCALE GENOMIC DNA]</scope>
    <source>
        <strain evidence="3">GSSD-12</strain>
    </source>
</reference>